<dbReference type="GO" id="GO:0008270">
    <property type="term" value="F:zinc ion binding"/>
    <property type="evidence" value="ECO:0007669"/>
    <property type="project" value="InterPro"/>
</dbReference>
<dbReference type="PANTHER" id="PTHR43401:SF2">
    <property type="entry name" value="L-THREONINE 3-DEHYDROGENASE"/>
    <property type="match status" value="1"/>
</dbReference>
<dbReference type="InterPro" id="IPR013149">
    <property type="entry name" value="ADH-like_C"/>
</dbReference>
<dbReference type="Gene3D" id="3.90.180.10">
    <property type="entry name" value="Medium-chain alcohol dehydrogenases, catalytic domain"/>
    <property type="match status" value="1"/>
</dbReference>
<organism evidence="7 8">
    <name type="scientific">Bacillus gobiensis</name>
    <dbReference type="NCBI Taxonomy" id="1441095"/>
    <lineage>
        <taxon>Bacteria</taxon>
        <taxon>Bacillati</taxon>
        <taxon>Bacillota</taxon>
        <taxon>Bacilli</taxon>
        <taxon>Bacillales</taxon>
        <taxon>Bacillaceae</taxon>
        <taxon>Bacillus</taxon>
    </lineage>
</organism>
<dbReference type="Pfam" id="PF00107">
    <property type="entry name" value="ADH_zinc_N"/>
    <property type="match status" value="1"/>
</dbReference>
<evidence type="ECO:0000256" key="1">
    <source>
        <dbReference type="ARBA" id="ARBA00022723"/>
    </source>
</evidence>
<evidence type="ECO:0000256" key="2">
    <source>
        <dbReference type="ARBA" id="ARBA00022833"/>
    </source>
</evidence>
<dbReference type="Pfam" id="PF08240">
    <property type="entry name" value="ADH_N"/>
    <property type="match status" value="1"/>
</dbReference>
<dbReference type="SUPFAM" id="SSF50129">
    <property type="entry name" value="GroES-like"/>
    <property type="match status" value="1"/>
</dbReference>
<dbReference type="Gene3D" id="3.40.50.720">
    <property type="entry name" value="NAD(P)-binding Rossmann-like Domain"/>
    <property type="match status" value="1"/>
</dbReference>
<evidence type="ECO:0000256" key="3">
    <source>
        <dbReference type="ARBA" id="ARBA00023002"/>
    </source>
</evidence>
<dbReference type="InterPro" id="IPR002328">
    <property type="entry name" value="ADH_Zn_CS"/>
</dbReference>
<keyword evidence="2 4" id="KW-0862">Zinc</keyword>
<comment type="similarity">
    <text evidence="4">Belongs to the zinc-containing alcohol dehydrogenase family.</text>
</comment>
<feature type="domain" description="Alcohol dehydrogenase-like C-terminal" evidence="5">
    <location>
        <begin position="175"/>
        <end position="293"/>
    </location>
</feature>
<dbReference type="InterPro" id="IPR050129">
    <property type="entry name" value="Zn_alcohol_dh"/>
</dbReference>
<dbReference type="OrthoDB" id="9770238at2"/>
<accession>A0A0M3RA34</accession>
<evidence type="ECO:0000256" key="4">
    <source>
        <dbReference type="RuleBase" id="RU361277"/>
    </source>
</evidence>
<dbReference type="PROSITE" id="PS00059">
    <property type="entry name" value="ADH_ZINC"/>
    <property type="match status" value="1"/>
</dbReference>
<dbReference type="Proteomes" id="UP000067625">
    <property type="component" value="Chromosome"/>
</dbReference>
<keyword evidence="1 4" id="KW-0479">Metal-binding</keyword>
<evidence type="ECO:0000313" key="7">
    <source>
        <dbReference type="EMBL" id="ALC82492.1"/>
    </source>
</evidence>
<sequence>MKALVLTENKRMELQEVSEEPLADNEMKVKVKYVGICGTDKHLFHGQPGSAQANPPIVLGHEISGVIAEAGKGVKSQLKVGDRVTIDPNISCGYCDYCHENKPQLCVNMQAIGVTRDGGMAEYVNVPETNIYKIPDSLSFKEAAMAEPVSCVVYGIRQLTIKPQYTALVVGDGIIGQMFTQYLANRGLKKVDVSGRNPKKVETLKKIGATKVFNPEKEEHDEKYDIVIECVGVTATLERAINFARRGGQVLMFGVSNPDDLIQVNAYDIFFKELTIKGAFVNPYSMRDAIHILADKTVDAEQLITHEINLEDVPDVLAGNINYKITKAIIKLDDE</sequence>
<reference evidence="7 8" key="2">
    <citation type="journal article" date="2016" name="Int. J. Syst. Evol. Microbiol.">
        <title>Bacillus gobiensis sp. nov., isolated from a soil sample.</title>
        <authorList>
            <person name="Liu B."/>
            <person name="Liu G.H."/>
            <person name="Cetin S."/>
            <person name="Schumann P."/>
            <person name="Pan Z.Z."/>
            <person name="Chen Q.Q."/>
        </authorList>
    </citation>
    <scope>NUCLEOTIDE SEQUENCE [LARGE SCALE GENOMIC DNA]</scope>
    <source>
        <strain evidence="7 8">FJAT-4402</strain>
    </source>
</reference>
<evidence type="ECO:0000259" key="5">
    <source>
        <dbReference type="Pfam" id="PF00107"/>
    </source>
</evidence>
<proteinExistence type="inferred from homology"/>
<dbReference type="GO" id="GO:0016491">
    <property type="term" value="F:oxidoreductase activity"/>
    <property type="evidence" value="ECO:0007669"/>
    <property type="project" value="UniProtKB-KW"/>
</dbReference>
<keyword evidence="3" id="KW-0560">Oxidoreductase</keyword>
<comment type="cofactor">
    <cofactor evidence="4">
        <name>Zn(2+)</name>
        <dbReference type="ChEBI" id="CHEBI:29105"/>
    </cofactor>
</comment>
<dbReference type="RefSeq" id="WP_053604284.1">
    <property type="nucleotide sequence ID" value="NZ_CP012600.1"/>
</dbReference>
<dbReference type="InterPro" id="IPR011032">
    <property type="entry name" value="GroES-like_sf"/>
</dbReference>
<dbReference type="EMBL" id="CP012600">
    <property type="protein sequence ID" value="ALC82492.1"/>
    <property type="molecule type" value="Genomic_DNA"/>
</dbReference>
<protein>
    <submittedName>
        <fullName evidence="7">Alcohol dehydrogenase</fullName>
    </submittedName>
</protein>
<dbReference type="SUPFAM" id="SSF51735">
    <property type="entry name" value="NAD(P)-binding Rossmann-fold domains"/>
    <property type="match status" value="1"/>
</dbReference>
<keyword evidence="8" id="KW-1185">Reference proteome</keyword>
<dbReference type="PANTHER" id="PTHR43401">
    <property type="entry name" value="L-THREONINE 3-DEHYDROGENASE"/>
    <property type="match status" value="1"/>
</dbReference>
<evidence type="ECO:0000259" key="6">
    <source>
        <dbReference type="Pfam" id="PF08240"/>
    </source>
</evidence>
<dbReference type="PATRIC" id="fig|1441095.3.peg.2973"/>
<name>A0A0M3RA34_9BACI</name>
<dbReference type="AlphaFoldDB" id="A0A0M3RA34"/>
<gene>
    <name evidence="7" type="ORF">AM592_13540</name>
</gene>
<reference evidence="8" key="1">
    <citation type="submission" date="2015-08" db="EMBL/GenBank/DDBJ databases">
        <title>Genome sequencing project for genomic taxonomy and phylogenomics of Bacillus-like bacteria.</title>
        <authorList>
            <person name="Liu B."/>
            <person name="Wang J."/>
            <person name="Zhu Y."/>
            <person name="Liu G."/>
            <person name="Chen Q."/>
            <person name="Chen Z."/>
            <person name="Lan J."/>
            <person name="Che J."/>
            <person name="Ge C."/>
            <person name="Shi H."/>
            <person name="Pan Z."/>
            <person name="Liu X."/>
        </authorList>
    </citation>
    <scope>NUCLEOTIDE SEQUENCE [LARGE SCALE GENOMIC DNA]</scope>
    <source>
        <strain evidence="8">FJAT-4402</strain>
    </source>
</reference>
<dbReference type="CDD" id="cd08234">
    <property type="entry name" value="threonine_DH_like"/>
    <property type="match status" value="1"/>
</dbReference>
<dbReference type="InterPro" id="IPR013154">
    <property type="entry name" value="ADH-like_N"/>
</dbReference>
<feature type="domain" description="Alcohol dehydrogenase-like N-terminal" evidence="6">
    <location>
        <begin position="24"/>
        <end position="136"/>
    </location>
</feature>
<evidence type="ECO:0000313" key="8">
    <source>
        <dbReference type="Proteomes" id="UP000067625"/>
    </source>
</evidence>
<dbReference type="InterPro" id="IPR036291">
    <property type="entry name" value="NAD(P)-bd_dom_sf"/>
</dbReference>
<dbReference type="STRING" id="1441095.AM592_13540"/>